<proteinExistence type="predicted"/>
<accession>A0ABW5NVQ9</accession>
<organism evidence="3 4">
    <name type="scientific">Flavobacterium suzhouense</name>
    <dbReference type="NCBI Taxonomy" id="1529638"/>
    <lineage>
        <taxon>Bacteria</taxon>
        <taxon>Pseudomonadati</taxon>
        <taxon>Bacteroidota</taxon>
        <taxon>Flavobacteriia</taxon>
        <taxon>Flavobacteriales</taxon>
        <taxon>Flavobacteriaceae</taxon>
        <taxon>Flavobacterium</taxon>
    </lineage>
</organism>
<protein>
    <submittedName>
        <fullName evidence="3">Uncharacterized protein</fullName>
    </submittedName>
</protein>
<sequence length="129" mass="13627">MRKTIFMLTLMLVFGIASAQVNKVDPPTAMPSPGTPPTENATQEINREKAYKTNSPVITTPSSTIQEPIPLANPLNGAESPYPGRTLAYPKPQGALQPGTAITTEDPGGTNNKQTTLPASNTTNQGRVP</sequence>
<keyword evidence="2" id="KW-0732">Signal</keyword>
<evidence type="ECO:0000256" key="1">
    <source>
        <dbReference type="SAM" id="MobiDB-lite"/>
    </source>
</evidence>
<evidence type="ECO:0000313" key="4">
    <source>
        <dbReference type="Proteomes" id="UP001597480"/>
    </source>
</evidence>
<dbReference type="Proteomes" id="UP001597480">
    <property type="component" value="Unassembled WGS sequence"/>
</dbReference>
<comment type="caution">
    <text evidence="3">The sequence shown here is derived from an EMBL/GenBank/DDBJ whole genome shotgun (WGS) entry which is preliminary data.</text>
</comment>
<feature type="region of interest" description="Disordered" evidence="1">
    <location>
        <begin position="23"/>
        <end position="129"/>
    </location>
</feature>
<feature type="compositionally biased region" description="Polar residues" evidence="1">
    <location>
        <begin position="52"/>
        <end position="66"/>
    </location>
</feature>
<reference evidence="4" key="1">
    <citation type="journal article" date="2019" name="Int. J. Syst. Evol. Microbiol.">
        <title>The Global Catalogue of Microorganisms (GCM) 10K type strain sequencing project: providing services to taxonomists for standard genome sequencing and annotation.</title>
        <authorList>
            <consortium name="The Broad Institute Genomics Platform"/>
            <consortium name="The Broad Institute Genome Sequencing Center for Infectious Disease"/>
            <person name="Wu L."/>
            <person name="Ma J."/>
        </authorList>
    </citation>
    <scope>NUCLEOTIDE SEQUENCE [LARGE SCALE GENOMIC DNA]</scope>
    <source>
        <strain evidence="4">KCTC 42107</strain>
    </source>
</reference>
<evidence type="ECO:0000313" key="3">
    <source>
        <dbReference type="EMBL" id="MFD2603066.1"/>
    </source>
</evidence>
<feature type="compositionally biased region" description="Polar residues" evidence="1">
    <location>
        <begin position="109"/>
        <end position="129"/>
    </location>
</feature>
<gene>
    <name evidence="3" type="ORF">ACFSR3_13455</name>
</gene>
<feature type="chain" id="PRO_5045300918" evidence="2">
    <location>
        <begin position="20"/>
        <end position="129"/>
    </location>
</feature>
<name>A0ABW5NVQ9_9FLAO</name>
<dbReference type="EMBL" id="JBHUMD010000027">
    <property type="protein sequence ID" value="MFD2603066.1"/>
    <property type="molecule type" value="Genomic_DNA"/>
</dbReference>
<dbReference type="RefSeq" id="WP_379821663.1">
    <property type="nucleotide sequence ID" value="NZ_JBHUMD010000027.1"/>
</dbReference>
<keyword evidence="4" id="KW-1185">Reference proteome</keyword>
<evidence type="ECO:0000256" key="2">
    <source>
        <dbReference type="SAM" id="SignalP"/>
    </source>
</evidence>
<feature type="signal peptide" evidence="2">
    <location>
        <begin position="1"/>
        <end position="19"/>
    </location>
</feature>